<dbReference type="FunFam" id="3.10.10.10:FF:000003">
    <property type="entry name" value="Retrovirus-related Pol polyprotein from transposon 297-like Protein"/>
    <property type="match status" value="1"/>
</dbReference>
<dbReference type="Pfam" id="PF00078">
    <property type="entry name" value="RVT_1"/>
    <property type="match status" value="1"/>
</dbReference>
<dbReference type="InterPro" id="IPR041588">
    <property type="entry name" value="Integrase_H2C2"/>
</dbReference>
<evidence type="ECO:0000259" key="1">
    <source>
        <dbReference type="Pfam" id="PF00078"/>
    </source>
</evidence>
<dbReference type="FunFam" id="3.30.70.270:FF:000026">
    <property type="entry name" value="Transposon Ty3-G Gag-Pol polyprotein"/>
    <property type="match status" value="1"/>
</dbReference>
<dbReference type="CDD" id="cd09274">
    <property type="entry name" value="RNase_HI_RT_Ty3"/>
    <property type="match status" value="1"/>
</dbReference>
<dbReference type="OrthoDB" id="5982114at2759"/>
<dbReference type="InterPro" id="IPR041577">
    <property type="entry name" value="RT_RNaseH_2"/>
</dbReference>
<dbReference type="InterPro" id="IPR043502">
    <property type="entry name" value="DNA/RNA_pol_sf"/>
</dbReference>
<dbReference type="Proteomes" id="UP001152795">
    <property type="component" value="Unassembled WGS sequence"/>
</dbReference>
<evidence type="ECO:0000313" key="4">
    <source>
        <dbReference type="EMBL" id="CAB4001961.1"/>
    </source>
</evidence>
<dbReference type="Pfam" id="PF17921">
    <property type="entry name" value="Integrase_H2C2"/>
    <property type="match status" value="1"/>
</dbReference>
<accession>A0A7D9E7S0</accession>
<dbReference type="InterPro" id="IPR043128">
    <property type="entry name" value="Rev_trsase/Diguanyl_cyclase"/>
</dbReference>
<feature type="domain" description="Reverse transcriptase" evidence="1">
    <location>
        <begin position="507"/>
        <end position="667"/>
    </location>
</feature>
<evidence type="ECO:0000259" key="2">
    <source>
        <dbReference type="Pfam" id="PF17919"/>
    </source>
</evidence>
<name>A0A7D9E7S0_PARCT</name>
<feature type="domain" description="Integrase zinc-binding" evidence="3">
    <location>
        <begin position="951"/>
        <end position="1002"/>
    </location>
</feature>
<dbReference type="SUPFAM" id="SSF50630">
    <property type="entry name" value="Acid proteases"/>
    <property type="match status" value="1"/>
</dbReference>
<dbReference type="CDD" id="cd05481">
    <property type="entry name" value="retropepsin_like_LTR_1"/>
    <property type="match status" value="1"/>
</dbReference>
<dbReference type="FunFam" id="3.10.20.370:FF:000001">
    <property type="entry name" value="Retrovirus-related Pol polyprotein from transposon 17.6-like protein"/>
    <property type="match status" value="1"/>
</dbReference>
<evidence type="ECO:0000313" key="5">
    <source>
        <dbReference type="Proteomes" id="UP001152795"/>
    </source>
</evidence>
<dbReference type="Gene3D" id="2.40.70.10">
    <property type="entry name" value="Acid Proteases"/>
    <property type="match status" value="1"/>
</dbReference>
<dbReference type="AlphaFoldDB" id="A0A7D9E7S0"/>
<comment type="caution">
    <text evidence="4">The sequence shown here is derived from an EMBL/GenBank/DDBJ whole genome shotgun (WGS) entry which is preliminary data.</text>
</comment>
<dbReference type="InterPro" id="IPR050951">
    <property type="entry name" value="Retrovirus_Pol_polyprotein"/>
</dbReference>
<evidence type="ECO:0000259" key="3">
    <source>
        <dbReference type="Pfam" id="PF17921"/>
    </source>
</evidence>
<dbReference type="CDD" id="cd01647">
    <property type="entry name" value="RT_LTR"/>
    <property type="match status" value="1"/>
</dbReference>
<dbReference type="InterPro" id="IPR000477">
    <property type="entry name" value="RT_dom"/>
</dbReference>
<dbReference type="EMBL" id="CACRXK020004217">
    <property type="protein sequence ID" value="CAB4001961.1"/>
    <property type="molecule type" value="Genomic_DNA"/>
</dbReference>
<reference evidence="4" key="1">
    <citation type="submission" date="2020-04" db="EMBL/GenBank/DDBJ databases">
        <authorList>
            <person name="Alioto T."/>
            <person name="Alioto T."/>
            <person name="Gomez Garrido J."/>
        </authorList>
    </citation>
    <scope>NUCLEOTIDE SEQUENCE</scope>
    <source>
        <strain evidence="4">A484AB</strain>
    </source>
</reference>
<dbReference type="Gene3D" id="3.30.70.270">
    <property type="match status" value="2"/>
</dbReference>
<feature type="domain" description="Reverse transcriptase/retrotransposon-derived protein RNase H-like" evidence="2">
    <location>
        <begin position="732"/>
        <end position="826"/>
    </location>
</feature>
<dbReference type="PANTHER" id="PTHR37984:SF8">
    <property type="entry name" value="CCHC-TYPE DOMAIN-CONTAINING PROTEIN"/>
    <property type="match status" value="1"/>
</dbReference>
<organism evidence="4 5">
    <name type="scientific">Paramuricea clavata</name>
    <name type="common">Red gorgonian</name>
    <name type="synonym">Violescent sea-whip</name>
    <dbReference type="NCBI Taxonomy" id="317549"/>
    <lineage>
        <taxon>Eukaryota</taxon>
        <taxon>Metazoa</taxon>
        <taxon>Cnidaria</taxon>
        <taxon>Anthozoa</taxon>
        <taxon>Octocorallia</taxon>
        <taxon>Malacalcyonacea</taxon>
        <taxon>Plexauridae</taxon>
        <taxon>Paramuricea</taxon>
    </lineage>
</organism>
<dbReference type="SUPFAM" id="SSF56672">
    <property type="entry name" value="DNA/RNA polymerases"/>
    <property type="match status" value="1"/>
</dbReference>
<dbReference type="Gene3D" id="3.10.10.10">
    <property type="entry name" value="HIV Type 1 Reverse Transcriptase, subunit A, domain 1"/>
    <property type="match status" value="1"/>
</dbReference>
<sequence length="1051" mass="120796">MAKPETSEISRPISHLKPPTEFDFDVSNVAHSWKRWREEVELYMELAMVGKKEETIVKLFLYIVGSQGREIYETLSFDQEPEKRSFKDIVEAFSNYCDPKKNETVERYKFFTRVQEAGETLDKFITDVKILAATCNFEQLKESLIRDRIICGMTDSKLRQDLLKIPELSLDKCIQNCRAAELSKERSKEIEDNDRIYAFNAGQGGKQNRSRKVRDEYNSKQLNNAVGVDRKCKYCGGMHEWNKTKYPAYGKECRKCRKLNHFASVCKTKRQTVKKVDTSSDSSDYEEIKMVKVDDKRKPEKSSSTKQFPKRLYASITVGKQPVNFQLDSGATCNVISLSMLERCLGKVQLKGTSRVLKMYNKATVQPVGQCVLQLKNEKTGKSYETEFVVLKQECTPLLGSETIQQMSLITVRYENILLLSVKSSKTALTKDTLIEQYSDVFQGTGKFDEQYHVTIDPDATPVVHPPRPVPIALKDDLKAELERLESEGILKVVTEPTSWVSNMVIVRKPTGKLRICIDPKDLNKATRRSHYPTIDEILPDLREARVFSVFNVRNGFWHVELDEESSLLTTFITPFGRYHWLRMPFGLTSAPEEFQRRQHRVIENLPGVVAIHDDILVIGNGATREEAQRDHDVKVHALMRRCREKNTTLNADKVKLSCNEVTFMGHLLTDEGLKPDPDKVRAILEMPKPTDVAAVRRLIGFVNYLQRFLPNLSGVCEPLRKLTHKDTVWRWTGEQQQAFDTMKQLVGEITILKYYQPSEELTLQCDASEKGLGAVISQNGQPLAFASRVLSRAEVNYAQIEKELLAVLFGLEKFRQYTYGRPVQVQSDYKPLESIMKKPLHMAPRRLQRMLLRLQGYDIDLVYRNGGTPVEIEVESINVMHSLPVDSARLDDIRASMETDECMQELKKVILKGWLDKRSDVPGQARQYFGVRDKLTVQEGLIFRGESVLVPNDLRKQMIQRIHSTRIGADGCLRRARESIYWPGMTRDIKDHTAQCNVCRSFDNKQSKETLRSHEVPNRPWAKVGVDIFTFNERNYLITVDYFHTGLEEC</sequence>
<dbReference type="Gene3D" id="1.10.340.70">
    <property type="match status" value="1"/>
</dbReference>
<keyword evidence="5" id="KW-1185">Reference proteome</keyword>
<dbReference type="PANTHER" id="PTHR37984">
    <property type="entry name" value="PROTEIN CBG26694"/>
    <property type="match status" value="1"/>
</dbReference>
<proteinExistence type="predicted"/>
<gene>
    <name evidence="4" type="ORF">PACLA_8A061750</name>
</gene>
<dbReference type="InterPro" id="IPR021109">
    <property type="entry name" value="Peptidase_aspartic_dom_sf"/>
</dbReference>
<dbReference type="FunFam" id="1.10.340.70:FF:000003">
    <property type="entry name" value="Protein CBG25708"/>
    <property type="match status" value="1"/>
</dbReference>
<dbReference type="Pfam" id="PF17919">
    <property type="entry name" value="RT_RNaseH_2"/>
    <property type="match status" value="1"/>
</dbReference>
<protein>
    <submittedName>
        <fullName evidence="4">Uncharacterized protein</fullName>
    </submittedName>
</protein>